<protein>
    <submittedName>
        <fullName evidence="2">Uncharacterized protein</fullName>
    </submittedName>
</protein>
<reference evidence="2" key="1">
    <citation type="submission" date="2021-01" db="EMBL/GenBank/DDBJ databases">
        <authorList>
            <consortium name="Genoscope - CEA"/>
            <person name="William W."/>
        </authorList>
    </citation>
    <scope>NUCLEOTIDE SEQUENCE</scope>
</reference>
<proteinExistence type="predicted"/>
<dbReference type="AlphaFoldDB" id="A0A8S1TVQ3"/>
<gene>
    <name evidence="2" type="ORF">PPENT_87.1.T0280092</name>
</gene>
<comment type="caution">
    <text evidence="2">The sequence shown here is derived from an EMBL/GenBank/DDBJ whole genome shotgun (WGS) entry which is preliminary data.</text>
</comment>
<dbReference type="EMBL" id="CAJJDO010000028">
    <property type="protein sequence ID" value="CAD8156024.1"/>
    <property type="molecule type" value="Genomic_DNA"/>
</dbReference>
<accession>A0A8S1TVQ3</accession>
<keyword evidence="1" id="KW-0175">Coiled coil</keyword>
<sequence length="236" mass="27395">MSLNTSMPYYRNSSREVKAIREIVQAEAIKSARLLSRDKVKVKQNTSIGDLNRSKGKANNSFYDNRNNSQIENSYNLSGYLANAFQERKENIQRIQMQDITNKNKFDENKQREIKYLMRIAALEKESSKLTELATKLKKENQLLRQQNNQNNQEMIIYQLQEALNVSKNENLALKKQITQLQNSNTTCFNNSVYRIQKHQTQNTNYTVNTTNNLSQDNIKFKELIPSYLVALSLAG</sequence>
<evidence type="ECO:0000313" key="2">
    <source>
        <dbReference type="EMBL" id="CAD8156024.1"/>
    </source>
</evidence>
<keyword evidence="3" id="KW-1185">Reference proteome</keyword>
<dbReference type="OrthoDB" id="308926at2759"/>
<dbReference type="Proteomes" id="UP000689195">
    <property type="component" value="Unassembled WGS sequence"/>
</dbReference>
<evidence type="ECO:0000256" key="1">
    <source>
        <dbReference type="SAM" id="Coils"/>
    </source>
</evidence>
<organism evidence="2 3">
    <name type="scientific">Paramecium pentaurelia</name>
    <dbReference type="NCBI Taxonomy" id="43138"/>
    <lineage>
        <taxon>Eukaryota</taxon>
        <taxon>Sar</taxon>
        <taxon>Alveolata</taxon>
        <taxon>Ciliophora</taxon>
        <taxon>Intramacronucleata</taxon>
        <taxon>Oligohymenophorea</taxon>
        <taxon>Peniculida</taxon>
        <taxon>Parameciidae</taxon>
        <taxon>Paramecium</taxon>
    </lineage>
</organism>
<evidence type="ECO:0000313" key="3">
    <source>
        <dbReference type="Proteomes" id="UP000689195"/>
    </source>
</evidence>
<feature type="coiled-coil region" evidence="1">
    <location>
        <begin position="120"/>
        <end position="184"/>
    </location>
</feature>
<name>A0A8S1TVQ3_9CILI</name>